<dbReference type="AlphaFoldDB" id="A0A5N6P2S8"/>
<evidence type="ECO:0000313" key="3">
    <source>
        <dbReference type="Proteomes" id="UP000326396"/>
    </source>
</evidence>
<name>A0A5N6P2S8_9ASTR</name>
<comment type="caution">
    <text evidence="2">The sequence shown here is derived from an EMBL/GenBank/DDBJ whole genome shotgun (WGS) entry which is preliminary data.</text>
</comment>
<dbReference type="Pfam" id="PF04520">
    <property type="entry name" value="Senescence_reg"/>
    <property type="match status" value="1"/>
</dbReference>
<keyword evidence="3" id="KW-1185">Reference proteome</keyword>
<evidence type="ECO:0008006" key="4">
    <source>
        <dbReference type="Google" id="ProtNLM"/>
    </source>
</evidence>
<accession>A0A5N6P2S8</accession>
<dbReference type="Proteomes" id="UP000326396">
    <property type="component" value="Linkage Group LG15"/>
</dbReference>
<dbReference type="EMBL" id="SZYD01000007">
    <property type="protein sequence ID" value="KAD5803462.1"/>
    <property type="molecule type" value="Genomic_DNA"/>
</dbReference>
<dbReference type="OrthoDB" id="1917735at2759"/>
<dbReference type="PANTHER" id="PTHR46525:SF21">
    <property type="entry name" value="SENESCENCE REGULATOR S40-RELATED"/>
    <property type="match status" value="1"/>
</dbReference>
<dbReference type="InterPro" id="IPR007608">
    <property type="entry name" value="Senescence_reg_S40"/>
</dbReference>
<sequence>MIIQNSESRFQYILMATSRSYSGGGNHRYFSGENESPTTTNLSHLTFEFTEFDVWNAASSPELHKTVTESRLLKKAASETENRTAVRRPALSLPVDVPDWSMILKQELTENRKAGGDDDDFEDDLYGAGDLIPPHEYLARGRIASLSVHEGFGRTLKGRDLSRVRNAVWKIIGFED</sequence>
<comment type="similarity">
    <text evidence="1">Belongs to the senescence regulator S40 family.</text>
</comment>
<dbReference type="PANTHER" id="PTHR46525">
    <property type="entry name" value="EMB|CAB72159.1"/>
    <property type="match status" value="1"/>
</dbReference>
<dbReference type="GO" id="GO:0010150">
    <property type="term" value="P:leaf senescence"/>
    <property type="evidence" value="ECO:0007669"/>
    <property type="project" value="UniProtKB-ARBA"/>
</dbReference>
<evidence type="ECO:0000256" key="1">
    <source>
        <dbReference type="ARBA" id="ARBA00034773"/>
    </source>
</evidence>
<reference evidence="2 3" key="1">
    <citation type="submission" date="2019-05" db="EMBL/GenBank/DDBJ databases">
        <title>Mikania micrantha, genome provides insights into the molecular mechanism of rapid growth.</title>
        <authorList>
            <person name="Liu B."/>
        </authorList>
    </citation>
    <scope>NUCLEOTIDE SEQUENCE [LARGE SCALE GENOMIC DNA]</scope>
    <source>
        <strain evidence="2">NLD-2019</strain>
        <tissue evidence="2">Leaf</tissue>
    </source>
</reference>
<proteinExistence type="inferred from homology"/>
<gene>
    <name evidence="2" type="ORF">E3N88_14822</name>
</gene>
<organism evidence="2 3">
    <name type="scientific">Mikania micrantha</name>
    <name type="common">bitter vine</name>
    <dbReference type="NCBI Taxonomy" id="192012"/>
    <lineage>
        <taxon>Eukaryota</taxon>
        <taxon>Viridiplantae</taxon>
        <taxon>Streptophyta</taxon>
        <taxon>Embryophyta</taxon>
        <taxon>Tracheophyta</taxon>
        <taxon>Spermatophyta</taxon>
        <taxon>Magnoliopsida</taxon>
        <taxon>eudicotyledons</taxon>
        <taxon>Gunneridae</taxon>
        <taxon>Pentapetalae</taxon>
        <taxon>asterids</taxon>
        <taxon>campanulids</taxon>
        <taxon>Asterales</taxon>
        <taxon>Asteraceae</taxon>
        <taxon>Asteroideae</taxon>
        <taxon>Heliantheae alliance</taxon>
        <taxon>Eupatorieae</taxon>
        <taxon>Mikania</taxon>
    </lineage>
</organism>
<protein>
    <recommendedName>
        <fullName evidence="4">Senescence regulator S40</fullName>
    </recommendedName>
</protein>
<evidence type="ECO:0000313" key="2">
    <source>
        <dbReference type="EMBL" id="KAD5803462.1"/>
    </source>
</evidence>